<evidence type="ECO:0000256" key="2">
    <source>
        <dbReference type="ARBA" id="ARBA00001946"/>
    </source>
</evidence>
<dbReference type="NCBIfam" id="NF006731">
    <property type="entry name" value="PRK09262.1"/>
    <property type="match status" value="1"/>
</dbReference>
<dbReference type="KEGG" id="pden:F1C79_11715"/>
<comment type="cofactor">
    <cofactor evidence="2 10">
        <name>Mg(2+)</name>
        <dbReference type="ChEBI" id="CHEBI:18420"/>
    </cofactor>
</comment>
<feature type="binding site" evidence="10">
    <location>
        <begin position="101"/>
        <end position="104"/>
    </location>
    <ligand>
        <name>substrate</name>
    </ligand>
</feature>
<evidence type="ECO:0000256" key="4">
    <source>
        <dbReference type="ARBA" id="ARBA00012213"/>
    </source>
</evidence>
<comment type="similarity">
    <text evidence="9">Belongs to the LigK/PcmE family.</text>
</comment>
<gene>
    <name evidence="11" type="primary">ligK</name>
    <name evidence="11" type="ORF">F1C79_11715</name>
</gene>
<evidence type="ECO:0000256" key="9">
    <source>
        <dbReference type="ARBA" id="ARBA00061585"/>
    </source>
</evidence>
<dbReference type="Proteomes" id="UP000326659">
    <property type="component" value="Chromosome"/>
</dbReference>
<sequence length="238" mass="25168">MSALIGKTGIVVRNIPRLPAGLAEELGRLGVATVHEAQGRKGLLNSSIRPIQQGIAVAGSAVTVLVAPGDNWMFHVAVEQCHAGDMLVVAPSSSCSDGYFGDLLATSLQARGVAALVIDAGIRDSQTLRQMGFPVWSKGISAQGTVKEVLGSVNLPLLCAGQLVNPGDILVADDDGAVVVRHEEAVQVLEAARQRADLEEQKRLRLAAGELGLDLYNMRPRLAEKGLRYFDSLDQVEG</sequence>
<dbReference type="PANTHER" id="PTHR33254">
    <property type="entry name" value="4-HYDROXY-4-METHYL-2-OXOGLUTARATE ALDOLASE 3-RELATED"/>
    <property type="match status" value="1"/>
</dbReference>
<evidence type="ECO:0000256" key="10">
    <source>
        <dbReference type="PIRSR" id="PIRSR605493-1"/>
    </source>
</evidence>
<organism evidence="11 12">
    <name type="scientific">Pseudomonas denitrificans</name>
    <dbReference type="NCBI Taxonomy" id="43306"/>
    <lineage>
        <taxon>Bacteria</taxon>
        <taxon>Pseudomonadati</taxon>
        <taxon>Pseudomonadota</taxon>
        <taxon>Gammaproteobacteria</taxon>
        <taxon>Pseudomonadales</taxon>
        <taxon>Pseudomonadaceae</taxon>
        <taxon>Halopseudomonas</taxon>
    </lineage>
</organism>
<dbReference type="AlphaFoldDB" id="A0A9X7MZ29"/>
<feature type="binding site" evidence="10">
    <location>
        <position position="123"/>
    </location>
    <ligand>
        <name>substrate</name>
    </ligand>
</feature>
<evidence type="ECO:0000256" key="3">
    <source>
        <dbReference type="ARBA" id="ARBA00011643"/>
    </source>
</evidence>
<name>A0A9X7MZ29_PSEDE</name>
<comment type="subunit">
    <text evidence="3">Homohexamer.</text>
</comment>
<dbReference type="GO" id="GO:0046872">
    <property type="term" value="F:metal ion binding"/>
    <property type="evidence" value="ECO:0007669"/>
    <property type="project" value="UniProtKB-KW"/>
</dbReference>
<comment type="catalytic activity">
    <reaction evidence="8">
        <text>2-hydroxy-4-oxobutane-1,2,4-tricarboxylate = oxaloacetate + pyruvate</text>
        <dbReference type="Rhea" id="RHEA:28935"/>
        <dbReference type="ChEBI" id="CHEBI:15361"/>
        <dbReference type="ChEBI" id="CHEBI:16452"/>
        <dbReference type="ChEBI" id="CHEBI:58075"/>
        <dbReference type="EC" id="4.1.3.17"/>
    </reaction>
</comment>
<dbReference type="InterPro" id="IPR005493">
    <property type="entry name" value="RraA/RraA-like"/>
</dbReference>
<dbReference type="OrthoDB" id="8717144at2"/>
<evidence type="ECO:0000256" key="6">
    <source>
        <dbReference type="ARBA" id="ARBA00022842"/>
    </source>
</evidence>
<dbReference type="FunFam" id="3.50.30.40:FF:000002">
    <property type="entry name" value="4-carboxy-4-hydroxy-2-oxoadipate aldolase/oxaloacetate decarboxylase"/>
    <property type="match status" value="1"/>
</dbReference>
<keyword evidence="5 10" id="KW-0479">Metal-binding</keyword>
<dbReference type="EMBL" id="CP043626">
    <property type="protein sequence ID" value="QEY72222.1"/>
    <property type="molecule type" value="Genomic_DNA"/>
</dbReference>
<keyword evidence="12" id="KW-1185">Reference proteome</keyword>
<protein>
    <recommendedName>
        <fullName evidence="4">4-hydroxy-4-methyl-2-oxoglutarate aldolase</fullName>
        <ecNumber evidence="4">4.1.3.17</ecNumber>
    </recommendedName>
</protein>
<dbReference type="GO" id="GO:0019336">
    <property type="term" value="P:phenol-containing compound catabolic process"/>
    <property type="evidence" value="ECO:0007669"/>
    <property type="project" value="UniProtKB-ARBA"/>
</dbReference>
<evidence type="ECO:0000256" key="1">
    <source>
        <dbReference type="ARBA" id="ARBA00001342"/>
    </source>
</evidence>
<dbReference type="NCBIfam" id="TIGR02798">
    <property type="entry name" value="ligK_PcmE"/>
    <property type="match status" value="1"/>
</dbReference>
<comment type="catalytic activity">
    <reaction evidence="1">
        <text>4-hydroxy-4-methyl-2-oxoglutarate = 2 pyruvate</text>
        <dbReference type="Rhea" id="RHEA:22748"/>
        <dbReference type="ChEBI" id="CHEBI:15361"/>
        <dbReference type="ChEBI" id="CHEBI:58276"/>
        <dbReference type="EC" id="4.1.3.17"/>
    </reaction>
</comment>
<keyword evidence="7" id="KW-0456">Lyase</keyword>
<dbReference type="Pfam" id="PF03737">
    <property type="entry name" value="RraA-like"/>
    <property type="match status" value="1"/>
</dbReference>
<dbReference type="EC" id="4.1.3.17" evidence="4"/>
<evidence type="ECO:0000313" key="12">
    <source>
        <dbReference type="Proteomes" id="UP000326659"/>
    </source>
</evidence>
<keyword evidence="6 10" id="KW-0460">Magnesium</keyword>
<evidence type="ECO:0000256" key="7">
    <source>
        <dbReference type="ARBA" id="ARBA00023239"/>
    </source>
</evidence>
<proteinExistence type="inferred from homology"/>
<dbReference type="InterPro" id="IPR036704">
    <property type="entry name" value="RraA/RraA-like_sf"/>
</dbReference>
<evidence type="ECO:0000256" key="8">
    <source>
        <dbReference type="ARBA" id="ARBA00051467"/>
    </source>
</evidence>
<feature type="binding site" evidence="10">
    <location>
        <position position="124"/>
    </location>
    <ligand>
        <name>Mg(2+)</name>
        <dbReference type="ChEBI" id="CHEBI:18420"/>
    </ligand>
</feature>
<evidence type="ECO:0000313" key="11">
    <source>
        <dbReference type="EMBL" id="QEY72222.1"/>
    </source>
</evidence>
<accession>A0A9X7MZ29</accession>
<reference evidence="11 12" key="1">
    <citation type="submission" date="2019-09" db="EMBL/GenBank/DDBJ databases">
        <title>Prosopis cineraria nodule microbiome.</title>
        <authorList>
            <person name="Chaluvadi S.R."/>
            <person name="Ali R."/>
            <person name="Wang X."/>
        </authorList>
    </citation>
    <scope>NUCLEOTIDE SEQUENCE [LARGE SCALE GENOMIC DNA]</scope>
    <source>
        <strain evidence="11 12">BG1</strain>
    </source>
</reference>
<dbReference type="RefSeq" id="WP_151187536.1">
    <property type="nucleotide sequence ID" value="NZ_CP043626.1"/>
</dbReference>
<dbReference type="PANTHER" id="PTHR33254:SF16">
    <property type="entry name" value="BLR3842 PROTEIN"/>
    <property type="match status" value="1"/>
</dbReference>
<evidence type="ECO:0000256" key="5">
    <source>
        <dbReference type="ARBA" id="ARBA00022723"/>
    </source>
</evidence>
<dbReference type="GO" id="GO:0072329">
    <property type="term" value="P:monocarboxylic acid catabolic process"/>
    <property type="evidence" value="ECO:0007669"/>
    <property type="project" value="UniProtKB-ARBA"/>
</dbReference>
<dbReference type="GO" id="GO:0042537">
    <property type="term" value="P:benzene-containing compound metabolic process"/>
    <property type="evidence" value="ECO:0007669"/>
    <property type="project" value="UniProtKB-ARBA"/>
</dbReference>
<dbReference type="GO" id="GO:0047443">
    <property type="term" value="F:4-hydroxy-4-methyl-2-oxoglutarate aldolase activity"/>
    <property type="evidence" value="ECO:0007669"/>
    <property type="project" value="UniProtKB-EC"/>
</dbReference>
<dbReference type="SUPFAM" id="SSF89562">
    <property type="entry name" value="RraA-like"/>
    <property type="match status" value="1"/>
</dbReference>
<dbReference type="InterPro" id="IPR014165">
    <property type="entry name" value="LigK_PcmE"/>
</dbReference>
<dbReference type="Gene3D" id="3.50.30.40">
    <property type="entry name" value="Ribonuclease E inhibitor RraA/RraA-like"/>
    <property type="match status" value="1"/>
</dbReference>
<dbReference type="CDD" id="cd16841">
    <property type="entry name" value="RraA_family"/>
    <property type="match status" value="1"/>
</dbReference>